<sequence length="92" mass="10407">MLKETSRINQRNREEQFLGYLSGDGHHNVAVGRIWEMYCSRRGCWGVAFQPEFAEPIVNLTVPVGRDATFTCVVSHLGGYRDTFTSTVVKLV</sequence>
<dbReference type="EMBL" id="KZ308428">
    <property type="protein sequence ID" value="KAG8229391.1"/>
    <property type="molecule type" value="Genomic_DNA"/>
</dbReference>
<dbReference type="OrthoDB" id="10012075at2759"/>
<accession>A0A8K0K824</accession>
<name>A0A8K0K824_LADFU</name>
<reference evidence="1" key="2">
    <citation type="submission" date="2017-10" db="EMBL/GenBank/DDBJ databases">
        <title>Ladona fulva Genome sequencing and assembly.</title>
        <authorList>
            <person name="Murali S."/>
            <person name="Richards S."/>
            <person name="Bandaranaike D."/>
            <person name="Bellair M."/>
            <person name="Blankenburg K."/>
            <person name="Chao H."/>
            <person name="Dinh H."/>
            <person name="Doddapaneni H."/>
            <person name="Dugan-Rocha S."/>
            <person name="Elkadiri S."/>
            <person name="Gnanaolivu R."/>
            <person name="Hernandez B."/>
            <person name="Skinner E."/>
            <person name="Javaid M."/>
            <person name="Lee S."/>
            <person name="Li M."/>
            <person name="Ming W."/>
            <person name="Munidasa M."/>
            <person name="Muniz J."/>
            <person name="Nguyen L."/>
            <person name="Hughes D."/>
            <person name="Osuji N."/>
            <person name="Pu L.-L."/>
            <person name="Puazo M."/>
            <person name="Qu C."/>
            <person name="Quiroz J."/>
            <person name="Raj R."/>
            <person name="Weissenberger G."/>
            <person name="Xin Y."/>
            <person name="Zou X."/>
            <person name="Han Y."/>
            <person name="Worley K."/>
            <person name="Muzny D."/>
            <person name="Gibbs R."/>
        </authorList>
    </citation>
    <scope>NUCLEOTIDE SEQUENCE</scope>
    <source>
        <strain evidence="1">Sampled in the wild</strain>
    </source>
</reference>
<dbReference type="Proteomes" id="UP000792457">
    <property type="component" value="Unassembled WGS sequence"/>
</dbReference>
<dbReference type="AlphaFoldDB" id="A0A8K0K824"/>
<evidence type="ECO:0000313" key="2">
    <source>
        <dbReference type="Proteomes" id="UP000792457"/>
    </source>
</evidence>
<reference evidence="1" key="1">
    <citation type="submission" date="2013-04" db="EMBL/GenBank/DDBJ databases">
        <authorList>
            <person name="Qu J."/>
            <person name="Murali S.C."/>
            <person name="Bandaranaike D."/>
            <person name="Bellair M."/>
            <person name="Blankenburg K."/>
            <person name="Chao H."/>
            <person name="Dinh H."/>
            <person name="Doddapaneni H."/>
            <person name="Downs B."/>
            <person name="Dugan-Rocha S."/>
            <person name="Elkadiri S."/>
            <person name="Gnanaolivu R.D."/>
            <person name="Hernandez B."/>
            <person name="Javaid M."/>
            <person name="Jayaseelan J.C."/>
            <person name="Lee S."/>
            <person name="Li M."/>
            <person name="Ming W."/>
            <person name="Munidasa M."/>
            <person name="Muniz J."/>
            <person name="Nguyen L."/>
            <person name="Ongeri F."/>
            <person name="Osuji N."/>
            <person name="Pu L.-L."/>
            <person name="Puazo M."/>
            <person name="Qu C."/>
            <person name="Quiroz J."/>
            <person name="Raj R."/>
            <person name="Weissenberger G."/>
            <person name="Xin Y."/>
            <person name="Zou X."/>
            <person name="Han Y."/>
            <person name="Richards S."/>
            <person name="Worley K."/>
            <person name="Muzny D."/>
            <person name="Gibbs R."/>
        </authorList>
    </citation>
    <scope>NUCLEOTIDE SEQUENCE</scope>
    <source>
        <strain evidence="1">Sampled in the wild</strain>
    </source>
</reference>
<evidence type="ECO:0000313" key="1">
    <source>
        <dbReference type="EMBL" id="KAG8229391.1"/>
    </source>
</evidence>
<proteinExistence type="predicted"/>
<gene>
    <name evidence="1" type="ORF">J437_LFUL000912</name>
</gene>
<comment type="caution">
    <text evidence="1">The sequence shown here is derived from an EMBL/GenBank/DDBJ whole genome shotgun (WGS) entry which is preliminary data.</text>
</comment>
<protein>
    <submittedName>
        <fullName evidence="1">Uncharacterized protein</fullName>
    </submittedName>
</protein>
<keyword evidence="2" id="KW-1185">Reference proteome</keyword>
<organism evidence="1 2">
    <name type="scientific">Ladona fulva</name>
    <name type="common">Scarce chaser dragonfly</name>
    <name type="synonym">Libellula fulva</name>
    <dbReference type="NCBI Taxonomy" id="123851"/>
    <lineage>
        <taxon>Eukaryota</taxon>
        <taxon>Metazoa</taxon>
        <taxon>Ecdysozoa</taxon>
        <taxon>Arthropoda</taxon>
        <taxon>Hexapoda</taxon>
        <taxon>Insecta</taxon>
        <taxon>Pterygota</taxon>
        <taxon>Palaeoptera</taxon>
        <taxon>Odonata</taxon>
        <taxon>Epiprocta</taxon>
        <taxon>Anisoptera</taxon>
        <taxon>Libelluloidea</taxon>
        <taxon>Libellulidae</taxon>
        <taxon>Ladona</taxon>
    </lineage>
</organism>